<evidence type="ECO:0000259" key="3">
    <source>
        <dbReference type="PROSITE" id="PS50853"/>
    </source>
</evidence>
<gene>
    <name evidence="4" type="ORF">D2T31_15985</name>
</gene>
<dbReference type="InterPro" id="IPR052940">
    <property type="entry name" value="Carb_Esterase_6"/>
</dbReference>
<dbReference type="Gene3D" id="3.40.50.1110">
    <property type="entry name" value="SGNH hydrolase"/>
    <property type="match status" value="1"/>
</dbReference>
<dbReference type="OrthoDB" id="9790314at2"/>
<feature type="region of interest" description="Disordered" evidence="2">
    <location>
        <begin position="239"/>
        <end position="258"/>
    </location>
</feature>
<dbReference type="InterPro" id="IPR003961">
    <property type="entry name" value="FN3_dom"/>
</dbReference>
<evidence type="ECO:0000256" key="2">
    <source>
        <dbReference type="SAM" id="MobiDB-lite"/>
    </source>
</evidence>
<dbReference type="SUPFAM" id="SSF52266">
    <property type="entry name" value="SGNH hydrolase"/>
    <property type="match status" value="1"/>
</dbReference>
<dbReference type="RefSeq" id="WP_128238126.1">
    <property type="nucleotide sequence ID" value="NZ_SAUX01000019.1"/>
</dbReference>
<reference evidence="4 5" key="1">
    <citation type="submission" date="2019-01" db="EMBL/GenBank/DDBJ databases">
        <title>Sinorhodobacter populi sp. nov. isolated from the symptomatic bark tissue of Populus euramericana canker.</title>
        <authorList>
            <person name="Xu G."/>
        </authorList>
    </citation>
    <scope>NUCLEOTIDE SEQUENCE [LARGE SCALE GENOMIC DNA]</scope>
    <source>
        <strain evidence="4 5">D19-10-3-21</strain>
    </source>
</reference>
<dbReference type="Proteomes" id="UP000285295">
    <property type="component" value="Unassembled WGS sequence"/>
</dbReference>
<dbReference type="GO" id="GO:0016788">
    <property type="term" value="F:hydrolase activity, acting on ester bonds"/>
    <property type="evidence" value="ECO:0007669"/>
    <property type="project" value="UniProtKB-ARBA"/>
</dbReference>
<dbReference type="InterPro" id="IPR013783">
    <property type="entry name" value="Ig-like_fold"/>
</dbReference>
<dbReference type="SUPFAM" id="SSF49265">
    <property type="entry name" value="Fibronectin type III"/>
    <property type="match status" value="1"/>
</dbReference>
<keyword evidence="1" id="KW-0378">Hydrolase</keyword>
<dbReference type="EMBL" id="SAUX01000019">
    <property type="protein sequence ID" value="RWR27732.1"/>
    <property type="molecule type" value="Genomic_DNA"/>
</dbReference>
<feature type="domain" description="Fibronectin type-III" evidence="3">
    <location>
        <begin position="38"/>
        <end position="127"/>
    </location>
</feature>
<dbReference type="InterPro" id="IPR036116">
    <property type="entry name" value="FN3_sf"/>
</dbReference>
<dbReference type="InterPro" id="IPR036514">
    <property type="entry name" value="SGNH_hydro_sf"/>
</dbReference>
<reference evidence="4 5" key="2">
    <citation type="submission" date="2019-01" db="EMBL/GenBank/DDBJ databases">
        <authorList>
            <person name="Li Y."/>
        </authorList>
    </citation>
    <scope>NUCLEOTIDE SEQUENCE [LARGE SCALE GENOMIC DNA]</scope>
    <source>
        <strain evidence="4 5">D19-10-3-21</strain>
    </source>
</reference>
<name>A0A443K4R8_9RHOB</name>
<accession>A0A443K4R8</accession>
<dbReference type="Gene3D" id="2.60.40.10">
    <property type="entry name" value="Immunoglobulins"/>
    <property type="match status" value="1"/>
</dbReference>
<dbReference type="PANTHER" id="PTHR31988:SF19">
    <property type="entry name" value="9-O-ACETYL-N-ACETYLNEURAMINIC ACID DEACETYLASE-RELATED"/>
    <property type="match status" value="1"/>
</dbReference>
<dbReference type="Gene3D" id="2.60.40.2700">
    <property type="match status" value="1"/>
</dbReference>
<dbReference type="Pfam" id="PF03629">
    <property type="entry name" value="SASA"/>
    <property type="match status" value="1"/>
</dbReference>
<evidence type="ECO:0000313" key="4">
    <source>
        <dbReference type="EMBL" id="RWR27732.1"/>
    </source>
</evidence>
<dbReference type="AlphaFoldDB" id="A0A443K4R8"/>
<comment type="caution">
    <text evidence="4">The sequence shown here is derived from an EMBL/GenBank/DDBJ whole genome shotgun (WGS) entry which is preliminary data.</text>
</comment>
<dbReference type="CDD" id="cd00063">
    <property type="entry name" value="FN3"/>
    <property type="match status" value="1"/>
</dbReference>
<protein>
    <recommendedName>
        <fullName evidence="3">Fibronectin type-III domain-containing protein</fullName>
    </recommendedName>
</protein>
<dbReference type="InterPro" id="IPR005181">
    <property type="entry name" value="SASA"/>
</dbReference>
<organism evidence="4 5">
    <name type="scientific">Paenirhodobacter populi</name>
    <dbReference type="NCBI Taxonomy" id="2306993"/>
    <lineage>
        <taxon>Bacteria</taxon>
        <taxon>Pseudomonadati</taxon>
        <taxon>Pseudomonadota</taxon>
        <taxon>Alphaproteobacteria</taxon>
        <taxon>Rhodobacterales</taxon>
        <taxon>Rhodobacter group</taxon>
        <taxon>Paenirhodobacter</taxon>
    </lineage>
</organism>
<sequence>MGLKDYARICLGEREIRTVWRGDTLLFSDAPTAPGGIPDTAWGVVTGAQPGEVILILSALPASGGSPVTGFLYRIGTGAAVAVDSTLGERVLSGLEPGAVTEVRIAAVNAVGQGPWSAAKMVTVKAEPIAPPSALAAPVITGIPTTGETLTVTEGSWTGAPTVTLQWLRGTAAIPGATGPSHMLATDDAGAMISVLATATNAGGIATAASAAVGPVAAAASYEFETDIVILAYGQSNEQSQNNSGGQPIDAVTDQDSSSRIRRWDATTGTDVQAVQPLTGWPAYTQIGPLRTFRMAQDLLARQNPARKIVIVNCAVGGAKLTGGTLRVGGTYYTTMISRMTACLAAFPEARVFLSWTQGEQDANDSVTAANYTTAFTAMVNGIRAIPGAAGMQAIIHQMVPERFYGEIEDLPYRRVIDRAHKMLPLTVPEAIFVGASLGTQIPGDPSHFTAQGHRNAGTRAAAWVPRIGHWQMTVPDTPAAPAVISDATIRITVSDPQPPAYVIEYRPAGSNSAWIEQIVFPNLWIDAPGTFDVTVEGTGNREVRLKARSYAGTSTASTSVVVAEPMAGGLAASFGENTITVTGFDTVTAPSVTFGAAQIILNN</sequence>
<dbReference type="PROSITE" id="PS50853">
    <property type="entry name" value="FN3"/>
    <property type="match status" value="1"/>
</dbReference>
<evidence type="ECO:0000256" key="1">
    <source>
        <dbReference type="ARBA" id="ARBA00022801"/>
    </source>
</evidence>
<dbReference type="PANTHER" id="PTHR31988">
    <property type="entry name" value="ESTERASE, PUTATIVE (DUF303)-RELATED"/>
    <property type="match status" value="1"/>
</dbReference>
<evidence type="ECO:0000313" key="5">
    <source>
        <dbReference type="Proteomes" id="UP000285295"/>
    </source>
</evidence>
<proteinExistence type="predicted"/>